<keyword evidence="3" id="KW-0804">Transcription</keyword>
<name>A0ABP8LN61_9MICO</name>
<gene>
    <name evidence="5" type="ORF">GCM10023169_37680</name>
</gene>
<dbReference type="PANTHER" id="PTHR46796:SF15">
    <property type="entry name" value="BLL1074 PROTEIN"/>
    <property type="match status" value="1"/>
</dbReference>
<dbReference type="InterPro" id="IPR009057">
    <property type="entry name" value="Homeodomain-like_sf"/>
</dbReference>
<evidence type="ECO:0000256" key="3">
    <source>
        <dbReference type="ARBA" id="ARBA00023163"/>
    </source>
</evidence>
<comment type="caution">
    <text evidence="5">The sequence shown here is derived from an EMBL/GenBank/DDBJ whole genome shotgun (WGS) entry which is preliminary data.</text>
</comment>
<sequence>MSDHEPAWEFVQAPPRSAPGASSMVGYRAHALPDALHRGLPSSRLTFIVALDDGVEAAATEPALASVHPAPIILGGLHTTASYVHQRPAQAGVQLAMHPLAARAVFGIRAAELSVTEFDGTSFLGRWGTRLHERLTDAQDLRQAFRLVADELVRRYDPDVRDRLRPEVAHAWHLLERSRGTLPVASVARTVGLTPRHLGTLFHRELGRSPKAVAGLMRFEHATKRIANQIRTHGHADLAGVAADTGFSDQAHLSREFARYAGISPLGWVAEEFRNLEDGGHRAASGWAHE</sequence>
<accession>A0ABP8LN61</accession>
<dbReference type="Pfam" id="PF12833">
    <property type="entry name" value="HTH_18"/>
    <property type="match status" value="1"/>
</dbReference>
<keyword evidence="1" id="KW-0805">Transcription regulation</keyword>
<proteinExistence type="predicted"/>
<dbReference type="PANTHER" id="PTHR46796">
    <property type="entry name" value="HTH-TYPE TRANSCRIPTIONAL ACTIVATOR RHAS-RELATED"/>
    <property type="match status" value="1"/>
</dbReference>
<dbReference type="Gene3D" id="1.10.10.60">
    <property type="entry name" value="Homeodomain-like"/>
    <property type="match status" value="1"/>
</dbReference>
<reference evidence="6" key="1">
    <citation type="journal article" date="2019" name="Int. J. Syst. Evol. Microbiol.">
        <title>The Global Catalogue of Microorganisms (GCM) 10K type strain sequencing project: providing services to taxonomists for standard genome sequencing and annotation.</title>
        <authorList>
            <consortium name="The Broad Institute Genomics Platform"/>
            <consortium name="The Broad Institute Genome Sequencing Center for Infectious Disease"/>
            <person name="Wu L."/>
            <person name="Ma J."/>
        </authorList>
    </citation>
    <scope>NUCLEOTIDE SEQUENCE [LARGE SCALE GENOMIC DNA]</scope>
    <source>
        <strain evidence="6">JCM 17810</strain>
    </source>
</reference>
<dbReference type="EMBL" id="BAABGN010000013">
    <property type="protein sequence ID" value="GAA4432191.1"/>
    <property type="molecule type" value="Genomic_DNA"/>
</dbReference>
<dbReference type="Proteomes" id="UP001500622">
    <property type="component" value="Unassembled WGS sequence"/>
</dbReference>
<evidence type="ECO:0000313" key="5">
    <source>
        <dbReference type="EMBL" id="GAA4432191.1"/>
    </source>
</evidence>
<keyword evidence="2" id="KW-0238">DNA-binding</keyword>
<dbReference type="SUPFAM" id="SSF46689">
    <property type="entry name" value="Homeodomain-like"/>
    <property type="match status" value="1"/>
</dbReference>
<organism evidence="5 6">
    <name type="scientific">Georgenia halophila</name>
    <dbReference type="NCBI Taxonomy" id="620889"/>
    <lineage>
        <taxon>Bacteria</taxon>
        <taxon>Bacillati</taxon>
        <taxon>Actinomycetota</taxon>
        <taxon>Actinomycetes</taxon>
        <taxon>Micrococcales</taxon>
        <taxon>Bogoriellaceae</taxon>
        <taxon>Georgenia</taxon>
    </lineage>
</organism>
<dbReference type="RefSeq" id="WP_345218407.1">
    <property type="nucleotide sequence ID" value="NZ_BAABGN010000013.1"/>
</dbReference>
<keyword evidence="6" id="KW-1185">Reference proteome</keyword>
<dbReference type="InterPro" id="IPR018060">
    <property type="entry name" value="HTH_AraC"/>
</dbReference>
<evidence type="ECO:0000256" key="2">
    <source>
        <dbReference type="ARBA" id="ARBA00023125"/>
    </source>
</evidence>
<evidence type="ECO:0000259" key="4">
    <source>
        <dbReference type="PROSITE" id="PS01124"/>
    </source>
</evidence>
<feature type="domain" description="HTH araC/xylS-type" evidence="4">
    <location>
        <begin position="175"/>
        <end position="271"/>
    </location>
</feature>
<protein>
    <submittedName>
        <fullName evidence="5">Helix-turn-helix domain-containing protein</fullName>
    </submittedName>
</protein>
<evidence type="ECO:0000313" key="6">
    <source>
        <dbReference type="Proteomes" id="UP001500622"/>
    </source>
</evidence>
<dbReference type="SMART" id="SM00342">
    <property type="entry name" value="HTH_ARAC"/>
    <property type="match status" value="1"/>
</dbReference>
<evidence type="ECO:0000256" key="1">
    <source>
        <dbReference type="ARBA" id="ARBA00023015"/>
    </source>
</evidence>
<dbReference type="PROSITE" id="PS01124">
    <property type="entry name" value="HTH_ARAC_FAMILY_2"/>
    <property type="match status" value="1"/>
</dbReference>
<dbReference type="InterPro" id="IPR050204">
    <property type="entry name" value="AraC_XylS_family_regulators"/>
</dbReference>